<evidence type="ECO:0000256" key="1">
    <source>
        <dbReference type="SAM" id="MobiDB-lite"/>
    </source>
</evidence>
<feature type="compositionally biased region" description="Basic residues" evidence="1">
    <location>
        <begin position="19"/>
        <end position="28"/>
    </location>
</feature>
<dbReference type="Gene3D" id="2.30.110.10">
    <property type="entry name" value="Electron Transport, Fmn-binding Protein, Chain A"/>
    <property type="match status" value="1"/>
</dbReference>
<dbReference type="InterPro" id="IPR012349">
    <property type="entry name" value="Split_barrel_FMN-bd"/>
</dbReference>
<protein>
    <submittedName>
        <fullName evidence="2">Pyridoxamine 5'-phosphate oxidase family protein</fullName>
    </submittedName>
</protein>
<dbReference type="AlphaFoldDB" id="A0A329YL77"/>
<sequence>MADLNAPDTKTYPTTERTRVRRSPKRGSHAHADVHAILDAAPLCHVGYVINGAPYVTPTLHWREDDYVYWHGSSASRFLRAAEDMPVCLTCSIIDGYVLARSAFNHSVNYRSAMVFGTARLVDDIEEKTDALRRFIEDLFPGRWDSLRPMTGQEVKATSVLRMKIDEASAKIRNGPPGDLEEADHPVWAGVLPIESRLVSPQPAPGLPDGMELPQSLADLIHSGRLR</sequence>
<dbReference type="PANTHER" id="PTHR34071">
    <property type="entry name" value="5-NITROIMIDAZOLE ANTIBIOTICS RESISTANCE PROTEIN, NIMA-FAMILY-RELATED PROTEIN-RELATED"/>
    <property type="match status" value="1"/>
</dbReference>
<dbReference type="InterPro" id="IPR024747">
    <property type="entry name" value="Pyridox_Oxase-rel"/>
</dbReference>
<dbReference type="PANTHER" id="PTHR34071:SF2">
    <property type="entry name" value="FLAVIN-NUCLEOTIDE-BINDING PROTEIN"/>
    <property type="match status" value="1"/>
</dbReference>
<organism evidence="2 3">
    <name type="scientific">Rhizobium tropici</name>
    <dbReference type="NCBI Taxonomy" id="398"/>
    <lineage>
        <taxon>Bacteria</taxon>
        <taxon>Pseudomonadati</taxon>
        <taxon>Pseudomonadota</taxon>
        <taxon>Alphaproteobacteria</taxon>
        <taxon>Hyphomicrobiales</taxon>
        <taxon>Rhizobiaceae</taxon>
        <taxon>Rhizobium/Agrobacterium group</taxon>
        <taxon>Rhizobium</taxon>
    </lineage>
</organism>
<feature type="region of interest" description="Disordered" evidence="1">
    <location>
        <begin position="1"/>
        <end position="28"/>
    </location>
</feature>
<reference evidence="2 3" key="1">
    <citation type="submission" date="2018-06" db="EMBL/GenBank/DDBJ databases">
        <title>Whole Genome Sequence of an efficient microsymbiont, Rhizobium tropici.</title>
        <authorList>
            <person name="Srinivasan R."/>
            <person name="Singh H.V."/>
            <person name="Srivastava R."/>
            <person name="Kumari B."/>
            <person name="Radhakrishna A."/>
        </authorList>
    </citation>
    <scope>NUCLEOTIDE SEQUENCE [LARGE SCALE GENOMIC DNA]</scope>
    <source>
        <strain evidence="2 3">IGFRI Rhizo-19</strain>
    </source>
</reference>
<proteinExistence type="predicted"/>
<dbReference type="RefSeq" id="WP_112340383.1">
    <property type="nucleotide sequence ID" value="NZ_QMKK01000020.1"/>
</dbReference>
<evidence type="ECO:0000313" key="3">
    <source>
        <dbReference type="Proteomes" id="UP000251205"/>
    </source>
</evidence>
<dbReference type="Pfam" id="PF12900">
    <property type="entry name" value="Pyridox_ox_2"/>
    <property type="match status" value="1"/>
</dbReference>
<gene>
    <name evidence="2" type="ORF">DQ393_03300</name>
</gene>
<accession>A0A329YL77</accession>
<name>A0A329YL77_RHITR</name>
<dbReference type="Proteomes" id="UP000251205">
    <property type="component" value="Unassembled WGS sequence"/>
</dbReference>
<comment type="caution">
    <text evidence="2">The sequence shown here is derived from an EMBL/GenBank/DDBJ whole genome shotgun (WGS) entry which is preliminary data.</text>
</comment>
<dbReference type="SUPFAM" id="SSF50475">
    <property type="entry name" value="FMN-binding split barrel"/>
    <property type="match status" value="1"/>
</dbReference>
<dbReference type="OrthoDB" id="116031at2"/>
<evidence type="ECO:0000313" key="2">
    <source>
        <dbReference type="EMBL" id="RAX42812.1"/>
    </source>
</evidence>
<dbReference type="EMBL" id="QMKK01000020">
    <property type="protein sequence ID" value="RAX42812.1"/>
    <property type="molecule type" value="Genomic_DNA"/>
</dbReference>